<comment type="caution">
    <text evidence="3">The sequence shown here is derived from an EMBL/GenBank/DDBJ whole genome shotgun (WGS) entry which is preliminary data.</text>
</comment>
<accession>A0A841GYH1</accession>
<dbReference type="AlphaFoldDB" id="A0A841GYH1"/>
<keyword evidence="3" id="KW-0808">Transferase</keyword>
<dbReference type="PANTHER" id="PTHR12526">
    <property type="entry name" value="GLYCOSYLTRANSFERASE"/>
    <property type="match status" value="1"/>
</dbReference>
<dbReference type="EMBL" id="JACHIA010000006">
    <property type="protein sequence ID" value="MBB6070825.1"/>
    <property type="molecule type" value="Genomic_DNA"/>
</dbReference>
<evidence type="ECO:0000259" key="2">
    <source>
        <dbReference type="Pfam" id="PF13439"/>
    </source>
</evidence>
<dbReference type="Pfam" id="PF13439">
    <property type="entry name" value="Glyco_transf_4"/>
    <property type="match status" value="1"/>
</dbReference>
<evidence type="ECO:0000313" key="4">
    <source>
        <dbReference type="Proteomes" id="UP000582837"/>
    </source>
</evidence>
<gene>
    <name evidence="3" type="ORF">HNQ61_002447</name>
</gene>
<protein>
    <submittedName>
        <fullName evidence="3">Glycosyltransferase involved in cell wall biosynthesis</fullName>
    </submittedName>
</protein>
<evidence type="ECO:0000313" key="3">
    <source>
        <dbReference type="EMBL" id="MBB6070825.1"/>
    </source>
</evidence>
<dbReference type="RefSeq" id="WP_170033157.1">
    <property type="nucleotide sequence ID" value="NZ_JABDTL010000001.1"/>
</dbReference>
<dbReference type="InterPro" id="IPR001296">
    <property type="entry name" value="Glyco_trans_1"/>
</dbReference>
<reference evidence="3 4" key="1">
    <citation type="submission" date="2020-08" db="EMBL/GenBank/DDBJ databases">
        <title>Genomic Encyclopedia of Type Strains, Phase IV (KMG-IV): sequencing the most valuable type-strain genomes for metagenomic binning, comparative biology and taxonomic classification.</title>
        <authorList>
            <person name="Goeker M."/>
        </authorList>
    </citation>
    <scope>NUCLEOTIDE SEQUENCE [LARGE SCALE GENOMIC DNA]</scope>
    <source>
        <strain evidence="3 4">DSM 29007</strain>
    </source>
</reference>
<dbReference type="Proteomes" id="UP000582837">
    <property type="component" value="Unassembled WGS sequence"/>
</dbReference>
<name>A0A841GYH1_9BACT</name>
<keyword evidence="4" id="KW-1185">Reference proteome</keyword>
<dbReference type="PANTHER" id="PTHR12526:SF636">
    <property type="entry name" value="BLL3647 PROTEIN"/>
    <property type="match status" value="1"/>
</dbReference>
<dbReference type="InterPro" id="IPR028098">
    <property type="entry name" value="Glyco_trans_4-like_N"/>
</dbReference>
<feature type="domain" description="Glycosyl transferase family 1" evidence="1">
    <location>
        <begin position="176"/>
        <end position="341"/>
    </location>
</feature>
<evidence type="ECO:0000259" key="1">
    <source>
        <dbReference type="Pfam" id="PF00534"/>
    </source>
</evidence>
<dbReference type="SUPFAM" id="SSF53756">
    <property type="entry name" value="UDP-Glycosyltransferase/glycogen phosphorylase"/>
    <property type="match status" value="1"/>
</dbReference>
<dbReference type="Pfam" id="PF00534">
    <property type="entry name" value="Glycos_transf_1"/>
    <property type="match status" value="1"/>
</dbReference>
<dbReference type="GO" id="GO:0016757">
    <property type="term" value="F:glycosyltransferase activity"/>
    <property type="evidence" value="ECO:0007669"/>
    <property type="project" value="UniProtKB-ARBA"/>
</dbReference>
<dbReference type="CDD" id="cd03801">
    <property type="entry name" value="GT4_PimA-like"/>
    <property type="match status" value="1"/>
</dbReference>
<feature type="domain" description="Glycosyltransferase subfamily 4-like N-terminal" evidence="2">
    <location>
        <begin position="15"/>
        <end position="165"/>
    </location>
</feature>
<sequence>MHPHVCLITDSLEPSGVGRHMLTLARALRRTHRVSLVCPPSAEGDRLLARAAAAGINAAAITVRAAWDEQPFAEWMRSNDVGLLHVHAGVGWEGHHAVYTGPLAGIPVIRTEHLPYVITDDKQRGEHAAVAARCARIICVSRAARDSYAAAGFPPRVLRVVHNGIARPRPPRRSADEMRAELDLPADARILLTVARFTEQKGHAHLMDAVPAIMAAEPRARFVWVGDGPLRASMEESARRMGISDAVRITGSRDDVPELMGAAELCILPSLFEGLPLVALEAMAAGVPVIGTDVCGTAEAVREGRTGRLVPAGDASALARAIGGALADPAALARWSRAGRARVRGRFTAERMAARTAIIYRAALAEHAPLAGRA</sequence>
<dbReference type="Gene3D" id="3.40.50.2000">
    <property type="entry name" value="Glycogen Phosphorylase B"/>
    <property type="match status" value="2"/>
</dbReference>
<proteinExistence type="predicted"/>
<organism evidence="3 4">
    <name type="scientific">Longimicrobium terrae</name>
    <dbReference type="NCBI Taxonomy" id="1639882"/>
    <lineage>
        <taxon>Bacteria</taxon>
        <taxon>Pseudomonadati</taxon>
        <taxon>Gemmatimonadota</taxon>
        <taxon>Longimicrobiia</taxon>
        <taxon>Longimicrobiales</taxon>
        <taxon>Longimicrobiaceae</taxon>
        <taxon>Longimicrobium</taxon>
    </lineage>
</organism>